<evidence type="ECO:0000256" key="4">
    <source>
        <dbReference type="PROSITE-ProRule" id="PRU10040"/>
    </source>
</evidence>
<sequence>MKKFMCVFLCLILLFPTFQSGVSFAATVDQPAVNSIINDDFENETVGNLPAGYIHSASQEGVTEETSAVFVDDVPVDSIGNTSAKGLRVFDNDSGSSKRARTIVTKAFDQQAGSFVIELTMMEPKAVGNSYPLRIEDKENGKSGIILEVSGGNLGYKGSDGAFKQLSYEGENNIPLESNVWYHLKLLVDIVNDSADIYINGKYTGNIPFYQAVDRLDAIEAQTAGSSVGDLYWDNLQVYVEPTDSPKGLSAIFGDQVAELNWIPAKGASSYNIKRSTNDGGPYEVIATDITETRFVDSGLVNNKTYYYVVSAVNSVGESKLSNQVSVTPTEIPNPPSPPTDLTVLPRDSQIDLSWKTSGRTKSILFVGTGISADEKTIDHLESLGYTVTFKKDNEVKTEDAPIYDLVFIGESSGSSYIGEKFMSSPVPVIYAEPYVLDDVNLSASTSGAFGSFDNQTSININLSNHPLAAGLSGMIDVYTQSGKVNFGAPSDEAIVIATAADDDSKATIFAYEKGSKNMKGVPVPARQVATFLFAGQEGYMTENGWKLIDESVKWALGIDENNAGPKETYTIKRSTDKEGPYQTIVDNIEGTNFRDTGLENGTNYYYVVTAENIGGESTNSKEVSASPVAPLQAPTGLSASNGNGEITINWASVKGATSYQILRSKEKGMSYEVIKSGVTETNYTDTEISNGDRYYYVVAAKNETATSTNSNPISAVGMPENGVPAIPSGIEATAGDTQVILTWSSINGADTYNIKRGSFDSKEYEVVATNVHLTSFQDVNVKNGETYDYVISAVNEKGESFESSPIAVTPAKVTIVAKEGGDFKTVQEAIDAAPDNTSKRHVIYLKDGEYREKITIPKSKTNLSLVGESKEGTVLVYSDNANTLGPDGNPLGTSKSSSIFIYSNDFIAKNLTIQNDSGQGTGQAVAAYVQGDRAYFENVKFLGFQDTLYTHLSRQYYQGCYIEGDVDFIFGPATAVFEDCQIHSKRDGGMLTAASTPQDSKYGYVFLNSTITADEGVEGVRFGRPWRPYSSVTFINSEIDASIASDGWDNWGDEGNEKTARYSEYNSKGVGANPKERDPWTKQLTPEEANQYTVQNILKGTDGWDPTRIGVIPLSDIAPPIITIDQKDGFVNKAEFTITGKVDKEAIVTVDEKEISLQEDFKFNTTVHLNEGLNLITVQARDKDGNRSIPSVLRVVYDHVKPVITVDELKLEKNGNHYNTIYNPFPLSGKLSEAGTILVNKKAIQASSDYTFNSNVDLEPGLNTVTLTAIDLAGNESEPVVFKIVPKGNAVPDGPINIIKSEVTSPNTVEVTFNSKLKNFNSSDIELQTATNDWGDLDPNLKPNMTVESISTRVNKDKQTVAVIKTKEIFNTDGTLTKQLDEDPYDIPYLNAAYYTGNKEIDRKQADALLSWQMDHGGWYKNMEDKYNRHWDGQEPKSEMYTPEHGELGVIDNNATTNEILFLALMYKETGDIRYKDSVLKGIHYLLEAQYDTGGWPQVYPARGNYSDYVTYNDNAMVRVMNVLTMVSQKKYPFNSDIVNKELLEQINLSLNLGVDYILKSQIKVNGELTAWCAQHDPVTYEPKEARSYEHPSLSGSESVGIVQYLMALPNPSIEIQSAINGALNWFEEAKVEEMKYVSGDPAGQYFYPDTASNTWYRFYEIGTNRPIFSGRDGLIKHNILEIEQERRDGYRWAGEWPQKLLDVTNTTGYYENRVYVKVVGDSSQNAAGESLKIGSLYKVEDGFSAQE</sequence>
<feature type="signal peptide" evidence="5">
    <location>
        <begin position="1"/>
        <end position="25"/>
    </location>
</feature>
<feature type="domain" description="Fibronectin type-III" evidence="6">
    <location>
        <begin position="242"/>
        <end position="333"/>
    </location>
</feature>
<dbReference type="EMBL" id="JAGDEL010000001">
    <property type="protein sequence ID" value="MBO1510092.1"/>
    <property type="molecule type" value="Genomic_DNA"/>
</dbReference>
<evidence type="ECO:0000313" key="7">
    <source>
        <dbReference type="EMBL" id="MBO1510092.1"/>
    </source>
</evidence>
<dbReference type="InterPro" id="IPR036116">
    <property type="entry name" value="FN3_sf"/>
</dbReference>
<protein>
    <submittedName>
        <fullName evidence="7">Pectate lyase</fullName>
        <ecNumber evidence="7">4.2.2.2</ecNumber>
    </submittedName>
</protein>
<evidence type="ECO:0000256" key="1">
    <source>
        <dbReference type="ARBA" id="ARBA00008891"/>
    </source>
</evidence>
<dbReference type="InterPro" id="IPR033131">
    <property type="entry name" value="Pectinesterase_Asp_AS"/>
</dbReference>
<dbReference type="SUPFAM" id="SSF81853">
    <property type="entry name" value="Family 10 polysaccharide lyase"/>
    <property type="match status" value="1"/>
</dbReference>
<name>A0ABS3MVT0_9BACI</name>
<dbReference type="PROSITE" id="PS50853">
    <property type="entry name" value="FN3"/>
    <property type="match status" value="3"/>
</dbReference>
<dbReference type="RefSeq" id="WP_207974779.1">
    <property type="nucleotide sequence ID" value="NZ_JAGDEL010000001.1"/>
</dbReference>
<evidence type="ECO:0000256" key="5">
    <source>
        <dbReference type="SAM" id="SignalP"/>
    </source>
</evidence>
<dbReference type="InterPro" id="IPR013783">
    <property type="entry name" value="Ig-like_fold"/>
</dbReference>
<reference evidence="7 8" key="1">
    <citation type="submission" date="2021-03" db="EMBL/GenBank/DDBJ databases">
        <title>Whole genome sequence of Metabacillus bambusae BG109.</title>
        <authorList>
            <person name="Jeong J.W."/>
        </authorList>
    </citation>
    <scope>NUCLEOTIDE SEQUENCE [LARGE SCALE GENOMIC DNA]</scope>
    <source>
        <strain evidence="7 8">BG109</strain>
    </source>
</reference>
<comment type="caution">
    <text evidence="7">The sequence shown here is derived from an EMBL/GenBank/DDBJ whole genome shotgun (WGS) entry which is preliminary data.</text>
</comment>
<proteinExistence type="inferred from homology"/>
<feature type="domain" description="Fibronectin type-III" evidence="6">
    <location>
        <begin position="631"/>
        <end position="722"/>
    </location>
</feature>
<feature type="domain" description="Fibronectin type-III" evidence="6">
    <location>
        <begin position="724"/>
        <end position="815"/>
    </location>
</feature>
<accession>A0ABS3MVT0</accession>
<dbReference type="Pfam" id="PF01095">
    <property type="entry name" value="Pectinesterase"/>
    <property type="match status" value="1"/>
</dbReference>
<dbReference type="InterPro" id="IPR012334">
    <property type="entry name" value="Pectin_lyas_fold"/>
</dbReference>
<dbReference type="Gene3D" id="1.50.10.20">
    <property type="match status" value="1"/>
</dbReference>
<dbReference type="InterPro" id="IPR011050">
    <property type="entry name" value="Pectin_lyase_fold/virulence"/>
</dbReference>
<dbReference type="GO" id="GO:0030570">
    <property type="term" value="F:pectate lyase activity"/>
    <property type="evidence" value="ECO:0007669"/>
    <property type="project" value="UniProtKB-EC"/>
</dbReference>
<dbReference type="Pfam" id="PF09492">
    <property type="entry name" value="Pec_lyase"/>
    <property type="match status" value="1"/>
</dbReference>
<dbReference type="PANTHER" id="PTHR31321">
    <property type="entry name" value="ACYL-COA THIOESTER HYDROLASE YBHC-RELATED"/>
    <property type="match status" value="1"/>
</dbReference>
<keyword evidence="8" id="KW-1185">Reference proteome</keyword>
<dbReference type="EC" id="4.2.2.2" evidence="7"/>
<keyword evidence="7" id="KW-0456">Lyase</keyword>
<dbReference type="SUPFAM" id="SSF49265">
    <property type="entry name" value="Fibronectin type III"/>
    <property type="match status" value="3"/>
</dbReference>
<dbReference type="CDD" id="cd00063">
    <property type="entry name" value="FN3"/>
    <property type="match status" value="4"/>
</dbReference>
<evidence type="ECO:0000256" key="3">
    <source>
        <dbReference type="ARBA" id="ARBA00023085"/>
    </source>
</evidence>
<evidence type="ECO:0000256" key="2">
    <source>
        <dbReference type="ARBA" id="ARBA00022801"/>
    </source>
</evidence>
<evidence type="ECO:0000259" key="6">
    <source>
        <dbReference type="PROSITE" id="PS50853"/>
    </source>
</evidence>
<dbReference type="Proteomes" id="UP000663981">
    <property type="component" value="Unassembled WGS sequence"/>
</dbReference>
<dbReference type="PANTHER" id="PTHR31321:SF57">
    <property type="entry name" value="PECTINESTERASE 53-RELATED"/>
    <property type="match status" value="1"/>
</dbReference>
<organism evidence="7 8">
    <name type="scientific">Metabacillus bambusae</name>
    <dbReference type="NCBI Taxonomy" id="2795218"/>
    <lineage>
        <taxon>Bacteria</taxon>
        <taxon>Bacillati</taxon>
        <taxon>Bacillota</taxon>
        <taxon>Bacilli</taxon>
        <taxon>Bacillales</taxon>
        <taxon>Bacillaceae</taxon>
        <taxon>Metabacillus</taxon>
    </lineage>
</organism>
<keyword evidence="5" id="KW-0732">Signal</keyword>
<keyword evidence="3" id="KW-0063">Aspartyl esterase</keyword>
<dbReference type="PROSITE" id="PS00503">
    <property type="entry name" value="PECTINESTERASE_2"/>
    <property type="match status" value="1"/>
</dbReference>
<dbReference type="NCBIfam" id="TIGR02474">
    <property type="entry name" value="pec_lyase"/>
    <property type="match status" value="1"/>
</dbReference>
<dbReference type="SMART" id="SM00060">
    <property type="entry name" value="FN3"/>
    <property type="match status" value="4"/>
</dbReference>
<feature type="chain" id="PRO_5046777943" evidence="5">
    <location>
        <begin position="26"/>
        <end position="1749"/>
    </location>
</feature>
<dbReference type="Gene3D" id="2.60.40.10">
    <property type="entry name" value="Immunoglobulins"/>
    <property type="match status" value="6"/>
</dbReference>
<evidence type="ECO:0000313" key="8">
    <source>
        <dbReference type="Proteomes" id="UP000663981"/>
    </source>
</evidence>
<dbReference type="SUPFAM" id="SSF51126">
    <property type="entry name" value="Pectin lyase-like"/>
    <property type="match status" value="1"/>
</dbReference>
<dbReference type="InterPro" id="IPR003961">
    <property type="entry name" value="FN3_dom"/>
</dbReference>
<dbReference type="InterPro" id="IPR000070">
    <property type="entry name" value="Pectinesterase_cat"/>
</dbReference>
<dbReference type="Gene3D" id="2.160.20.10">
    <property type="entry name" value="Single-stranded right-handed beta-helix, Pectin lyase-like"/>
    <property type="match status" value="1"/>
</dbReference>
<keyword evidence="2" id="KW-0378">Hydrolase</keyword>
<feature type="active site" evidence="4">
    <location>
        <position position="968"/>
    </location>
</feature>
<gene>
    <name evidence="7" type="primary">pelA</name>
    <name evidence="7" type="ORF">I7822_00075</name>
</gene>
<dbReference type="Pfam" id="PF09136">
    <property type="entry name" value="Glucodextran_B"/>
    <property type="match status" value="1"/>
</dbReference>
<comment type="similarity">
    <text evidence="1">Belongs to the pectinesterase family.</text>
</comment>
<dbReference type="InterPro" id="IPR012669">
    <property type="entry name" value="Pectate_lyase"/>
</dbReference>